<gene>
    <name evidence="2" type="primary">PPT2_3</name>
    <name evidence="2" type="ORF">PHYBOEH_006293</name>
</gene>
<dbReference type="AlphaFoldDB" id="A0A8T1WEY7"/>
<dbReference type="OrthoDB" id="155976at2759"/>
<keyword evidence="1" id="KW-0378">Hydrolase</keyword>
<evidence type="ECO:0000313" key="3">
    <source>
        <dbReference type="Proteomes" id="UP000693981"/>
    </source>
</evidence>
<evidence type="ECO:0000256" key="1">
    <source>
        <dbReference type="ARBA" id="ARBA00022801"/>
    </source>
</evidence>
<proteinExistence type="predicted"/>
<dbReference type="PANTHER" id="PTHR11247">
    <property type="entry name" value="PALMITOYL-PROTEIN THIOESTERASE/DOLICHYLDIPHOSPHATASE 1"/>
    <property type="match status" value="1"/>
</dbReference>
<reference evidence="2" key="1">
    <citation type="submission" date="2021-02" db="EMBL/GenBank/DDBJ databases">
        <authorList>
            <person name="Palmer J.M."/>
        </authorList>
    </citation>
    <scope>NUCLEOTIDE SEQUENCE</scope>
    <source>
        <strain evidence="2">SCRP23</strain>
    </source>
</reference>
<dbReference type="EMBL" id="JAGDFL010000331">
    <property type="protein sequence ID" value="KAG7392722.1"/>
    <property type="molecule type" value="Genomic_DNA"/>
</dbReference>
<dbReference type="PANTHER" id="PTHR11247:SF8">
    <property type="entry name" value="PALMITOYL-PROTEIN THIOESTERASE 1"/>
    <property type="match status" value="1"/>
</dbReference>
<dbReference type="Proteomes" id="UP000693981">
    <property type="component" value="Unassembled WGS sequence"/>
</dbReference>
<comment type="caution">
    <text evidence="2">The sequence shown here is derived from an EMBL/GenBank/DDBJ whole genome shotgun (WGS) entry which is preliminary data.</text>
</comment>
<sequence>MSSAVANNDFFKIEPTLPAVKANYAQDTVRSESDGCVDKKDLPIIFFHGLTGSSADGDNIAANITAEGRAFAALSFCEKECSLKSLNFQLPAAIAAVRDVVTTDDRFKDGYIFMGHSMGALLARAVIETMDDHKVHTFVSLAGALNGIYYGPQDADRVPVQLLAQGSGAAALPPTVFNFSDYSVDEYRGKMQYDWARKLTDPEVQAAYSWANLARFPVHEVWVDTNQFIPLFNNVNKCASTDSDCEAEKSRRKRNFLKITEAHLFASPQDGVATPWQIGHFGQYDEVETLEEIESKFEDLSILKVHDTMEFKEDTFGLRTLENRGGLFLYTAPNVSHPCWLQDYTYFYTEGTCEFKPVYDEYVYKAIS</sequence>
<name>A0A8T1WEY7_9STRA</name>
<organism evidence="2 3">
    <name type="scientific">Phytophthora boehmeriae</name>
    <dbReference type="NCBI Taxonomy" id="109152"/>
    <lineage>
        <taxon>Eukaryota</taxon>
        <taxon>Sar</taxon>
        <taxon>Stramenopiles</taxon>
        <taxon>Oomycota</taxon>
        <taxon>Peronosporomycetes</taxon>
        <taxon>Peronosporales</taxon>
        <taxon>Peronosporaceae</taxon>
        <taxon>Phytophthora</taxon>
    </lineage>
</organism>
<evidence type="ECO:0000313" key="2">
    <source>
        <dbReference type="EMBL" id="KAG7392722.1"/>
    </source>
</evidence>
<dbReference type="GO" id="GO:0005764">
    <property type="term" value="C:lysosome"/>
    <property type="evidence" value="ECO:0007669"/>
    <property type="project" value="TreeGrafter"/>
</dbReference>
<accession>A0A8T1WEY7</accession>
<dbReference type="Pfam" id="PF02089">
    <property type="entry name" value="Palm_thioest"/>
    <property type="match status" value="1"/>
</dbReference>
<keyword evidence="3" id="KW-1185">Reference proteome</keyword>
<protein>
    <submittedName>
        <fullName evidence="2">Holo-[acyl-carrier-protein] synthase</fullName>
    </submittedName>
</protein>
<dbReference type="GO" id="GO:0016790">
    <property type="term" value="F:thiolester hydrolase activity"/>
    <property type="evidence" value="ECO:0007669"/>
    <property type="project" value="TreeGrafter"/>
</dbReference>